<dbReference type="SUPFAM" id="SSF82185">
    <property type="entry name" value="Histone H3 K4-specific methyltransferase SET7/9 N-terminal domain"/>
    <property type="match status" value="1"/>
</dbReference>
<evidence type="ECO:0000256" key="2">
    <source>
        <dbReference type="ARBA" id="ARBA00022803"/>
    </source>
</evidence>
<keyword evidence="2" id="KW-0802">TPR repeat</keyword>
<feature type="chain" id="PRO_5014917295" evidence="3">
    <location>
        <begin position="19"/>
        <end position="360"/>
    </location>
</feature>
<protein>
    <submittedName>
        <fullName evidence="4">Tetratricopeptide repeat</fullName>
    </submittedName>
</protein>
<dbReference type="OrthoDB" id="830908at2"/>
<dbReference type="Proteomes" id="UP000233387">
    <property type="component" value="Unassembled WGS sequence"/>
</dbReference>
<dbReference type="EMBL" id="NKXO01000005">
    <property type="protein sequence ID" value="PKQ70566.1"/>
    <property type="molecule type" value="Genomic_DNA"/>
</dbReference>
<reference evidence="4 5" key="1">
    <citation type="submission" date="2017-06" db="EMBL/GenBank/DDBJ databases">
        <title>Raineya orbicola gen. nov., sp. nov. a slightly thermophilic bacterium of the phylum Bacteroidetes and the description of Raineyaceae fam. nov.</title>
        <authorList>
            <person name="Albuquerque L."/>
            <person name="Polonia A.R.M."/>
            <person name="Barroso C."/>
            <person name="Froufe H.J.C."/>
            <person name="Lage O."/>
            <person name="Lobo-Da-Cunha A."/>
            <person name="Egas C."/>
            <person name="Da Costa M.S."/>
        </authorList>
    </citation>
    <scope>NUCLEOTIDE SEQUENCE [LARGE SCALE GENOMIC DNA]</scope>
    <source>
        <strain evidence="4 5">SPSPC-11</strain>
    </source>
</reference>
<dbReference type="RefSeq" id="WP_101357748.1">
    <property type="nucleotide sequence ID" value="NZ_NKXO01000005.1"/>
</dbReference>
<dbReference type="PANTHER" id="PTHR45641:SF19">
    <property type="entry name" value="NEPHROCYSTIN-3"/>
    <property type="match status" value="1"/>
</dbReference>
<sequence length="360" mass="41909">MKKYATVIFLLLSLCVKAQKSIPSAPNTTDAQGHRQGKWVITFSKDWSPSKNDIAFYRVLEYKNGKPVGKVRDYFAHNHQVQFEGEMIDDTPTKEKMKGTCIWYYENGQKQQEARFDNNGNLLERKVFDEKGRQIPAEQLKAQEDLEKGYQLNQEGKYQEALQYLESAKKVLNKENFGNYYHFLLGSLVVSTQNLKMWGKASQYADEYLAVLKEKFGENDKNYVEAVMDIAFIYEMANEFQKAEQCYLFMLRYVEKTQGKQSKAYVAQLNNLASTYFLKNDFKTALKYLQENKDISAKVNGNKSTDHALILENIGQCYRYMKDCKNAKPYLQEAMEIFREQKGTSSKEFQRCQKAMNDCQ</sequence>
<organism evidence="4 5">
    <name type="scientific">Raineya orbicola</name>
    <dbReference type="NCBI Taxonomy" id="2016530"/>
    <lineage>
        <taxon>Bacteria</taxon>
        <taxon>Pseudomonadati</taxon>
        <taxon>Bacteroidota</taxon>
        <taxon>Cytophagia</taxon>
        <taxon>Cytophagales</taxon>
        <taxon>Raineyaceae</taxon>
        <taxon>Raineya</taxon>
    </lineage>
</organism>
<dbReference type="Pfam" id="PF13424">
    <property type="entry name" value="TPR_12"/>
    <property type="match status" value="1"/>
</dbReference>
<dbReference type="Gene3D" id="1.25.40.10">
    <property type="entry name" value="Tetratricopeptide repeat domain"/>
    <property type="match status" value="1"/>
</dbReference>
<dbReference type="PANTHER" id="PTHR45641">
    <property type="entry name" value="TETRATRICOPEPTIDE REPEAT PROTEIN (AFU_ORTHOLOGUE AFUA_6G03870)"/>
    <property type="match status" value="1"/>
</dbReference>
<accession>A0A2N3IJS7</accession>
<evidence type="ECO:0000313" key="4">
    <source>
        <dbReference type="EMBL" id="PKQ70566.1"/>
    </source>
</evidence>
<evidence type="ECO:0000313" key="5">
    <source>
        <dbReference type="Proteomes" id="UP000233387"/>
    </source>
</evidence>
<dbReference type="SMART" id="SM00028">
    <property type="entry name" value="TPR"/>
    <property type="match status" value="4"/>
</dbReference>
<keyword evidence="3" id="KW-0732">Signal</keyword>
<name>A0A2N3IJS7_9BACT</name>
<gene>
    <name evidence="4" type="ORF">Rain11_0486</name>
</gene>
<dbReference type="InterPro" id="IPR019734">
    <property type="entry name" value="TPR_rpt"/>
</dbReference>
<keyword evidence="1" id="KW-0677">Repeat</keyword>
<keyword evidence="5" id="KW-1185">Reference proteome</keyword>
<evidence type="ECO:0000256" key="3">
    <source>
        <dbReference type="SAM" id="SignalP"/>
    </source>
</evidence>
<dbReference type="SUPFAM" id="SSF48452">
    <property type="entry name" value="TPR-like"/>
    <property type="match status" value="1"/>
</dbReference>
<feature type="signal peptide" evidence="3">
    <location>
        <begin position="1"/>
        <end position="18"/>
    </location>
</feature>
<comment type="caution">
    <text evidence="4">The sequence shown here is derived from an EMBL/GenBank/DDBJ whole genome shotgun (WGS) entry which is preliminary data.</text>
</comment>
<evidence type="ECO:0000256" key="1">
    <source>
        <dbReference type="ARBA" id="ARBA00022737"/>
    </source>
</evidence>
<dbReference type="AlphaFoldDB" id="A0A2N3IJS7"/>
<dbReference type="Gene3D" id="2.20.110.10">
    <property type="entry name" value="Histone H3 K4-specific methyltransferase SET7/9 N-terminal domain"/>
    <property type="match status" value="1"/>
</dbReference>
<dbReference type="InterPro" id="IPR011990">
    <property type="entry name" value="TPR-like_helical_dom_sf"/>
</dbReference>
<proteinExistence type="predicted"/>